<organism evidence="1 2">
    <name type="scientific">Fadolivirus FV1/VV64</name>
    <dbReference type="NCBI Taxonomy" id="3070911"/>
    <lineage>
        <taxon>Viruses</taxon>
        <taxon>Varidnaviria</taxon>
        <taxon>Bamfordvirae</taxon>
        <taxon>Nucleocytoviricota</taxon>
        <taxon>Megaviricetes</taxon>
        <taxon>Imitervirales</taxon>
        <taxon>Mimiviridae</taxon>
        <taxon>Klosneuvirinae</taxon>
        <taxon>Fadolivirus</taxon>
        <taxon>Fadolivirus algeromassiliense</taxon>
    </lineage>
</organism>
<dbReference type="Proteomes" id="UP001162001">
    <property type="component" value="Segment"/>
</dbReference>
<keyword evidence="2" id="KW-1185">Reference proteome</keyword>
<name>A0A7D3UTU0_9VIRU</name>
<dbReference type="EMBL" id="MT418680">
    <property type="protein sequence ID" value="QKF94570.1"/>
    <property type="molecule type" value="Genomic_DNA"/>
</dbReference>
<protein>
    <submittedName>
        <fullName evidence="1">Uncharacterized protein</fullName>
    </submittedName>
</protein>
<gene>
    <name evidence="1" type="ORF">Fadolivirus_1_1112</name>
</gene>
<evidence type="ECO:0000313" key="2">
    <source>
        <dbReference type="Proteomes" id="UP001162001"/>
    </source>
</evidence>
<evidence type="ECO:0000313" key="1">
    <source>
        <dbReference type="EMBL" id="QKF94570.1"/>
    </source>
</evidence>
<reference evidence="1 2" key="1">
    <citation type="submission" date="2020-04" db="EMBL/GenBank/DDBJ databases">
        <title>Advantages and limits of metagenomic assembly and binning of a giant virus.</title>
        <authorList>
            <person name="Schulz F."/>
            <person name="Andreani J."/>
            <person name="Francis R."/>
            <person name="Boudjemaa H."/>
            <person name="Bou Khalil J.Y."/>
            <person name="Lee J."/>
            <person name="La Scola B."/>
            <person name="Woyke T."/>
        </authorList>
    </citation>
    <scope>NUCLEOTIDE SEQUENCE [LARGE SCALE GENOMIC DNA]</scope>
    <source>
        <strain evidence="1 2">FV1/VV64</strain>
    </source>
</reference>
<proteinExistence type="predicted"/>
<sequence>MSKVETYNNITILFHKDIIEYPKCLFDNIYVCNEHNKIINNFGFYNQPVVKIHMPTKFIGTFSINKLFLAYSNKFAEVSNKNFYTEFYPYIYYYKISNYTDTLLGIPESLKSDKLYEIIDKFLIKRENILWIQNNVKYIIDNFATSRYIPTFTGKLYLNELSWCIQALSYLHRSFSQKDYRISKNDYRILYLEENVNLDNDNIENKKETRYIINSDNVYNYCKFNDIQIDALYNKKTLIGKTKVFTNNVNFISMYNDDLIELVFAKDVRNLFILNNKNTVFLNDTVKFIFERIFKHKINIHVICDMSSDKTFEQPFNVNIKELHNKLTLINPDLRYNEYFEDIGDITKYQTDEDFLVNYLFNILLKRLPNSREFTYHLDRVKKKGRLEVYNEFLNCNEYKAINKNKKV</sequence>
<accession>A0A7D3UTU0</accession>